<dbReference type="STRING" id="158441.A0A226EQ43"/>
<organism evidence="7 8">
    <name type="scientific">Folsomia candida</name>
    <name type="common">Springtail</name>
    <dbReference type="NCBI Taxonomy" id="158441"/>
    <lineage>
        <taxon>Eukaryota</taxon>
        <taxon>Metazoa</taxon>
        <taxon>Ecdysozoa</taxon>
        <taxon>Arthropoda</taxon>
        <taxon>Hexapoda</taxon>
        <taxon>Collembola</taxon>
        <taxon>Entomobryomorpha</taxon>
        <taxon>Isotomoidea</taxon>
        <taxon>Isotomidae</taxon>
        <taxon>Proisotominae</taxon>
        <taxon>Folsomia</taxon>
    </lineage>
</organism>
<comment type="similarity">
    <text evidence="1">Belongs to the prefoldin subunit beta family.</text>
</comment>
<dbReference type="GO" id="GO:0006457">
    <property type="term" value="P:protein folding"/>
    <property type="evidence" value="ECO:0007669"/>
    <property type="project" value="InterPro"/>
</dbReference>
<sequence length="148" mass="16592">MASKSGKKKSNDELLAGFNALRTEQRQIANKIYELESEFQEHKIVIEALKETEPERKCFRMIGGILVESIVKEVLPNLSDNASRMKDLLESMNKQLIEKGKEILEYKEKHPGCFVNTSGVPPKILEEEEPTQPESSSKSTGILTGGKT</sequence>
<evidence type="ECO:0000313" key="8">
    <source>
        <dbReference type="Proteomes" id="UP000198287"/>
    </source>
</evidence>
<evidence type="ECO:0000256" key="5">
    <source>
        <dbReference type="SAM" id="Coils"/>
    </source>
</evidence>
<evidence type="ECO:0000256" key="4">
    <source>
        <dbReference type="ARBA" id="ARBA00024667"/>
    </source>
</evidence>
<dbReference type="Proteomes" id="UP000198287">
    <property type="component" value="Unassembled WGS sequence"/>
</dbReference>
<evidence type="ECO:0000256" key="6">
    <source>
        <dbReference type="SAM" id="MobiDB-lite"/>
    </source>
</evidence>
<dbReference type="OMA" id="TNDLREH"/>
<comment type="caution">
    <text evidence="7">The sequence shown here is derived from an EMBL/GenBank/DDBJ whole genome shotgun (WGS) entry which is preliminary data.</text>
</comment>
<feature type="coiled-coil region" evidence="5">
    <location>
        <begin position="32"/>
        <end position="109"/>
    </location>
</feature>
<name>A0A226EQ43_FOLCA</name>
<reference evidence="7 8" key="1">
    <citation type="submission" date="2015-12" db="EMBL/GenBank/DDBJ databases">
        <title>The genome of Folsomia candida.</title>
        <authorList>
            <person name="Faddeeva A."/>
            <person name="Derks M.F."/>
            <person name="Anvar Y."/>
            <person name="Smit S."/>
            <person name="Van Straalen N."/>
            <person name="Roelofs D."/>
        </authorList>
    </citation>
    <scope>NUCLEOTIDE SEQUENCE [LARGE SCALE GENOMIC DNA]</scope>
    <source>
        <strain evidence="7 8">VU population</strain>
        <tissue evidence="7">Whole body</tissue>
    </source>
</reference>
<dbReference type="InterPro" id="IPR027235">
    <property type="entry name" value="PFD2"/>
</dbReference>
<dbReference type="InterPro" id="IPR009053">
    <property type="entry name" value="Prefoldin"/>
</dbReference>
<accession>A0A226EQ43</accession>
<feature type="region of interest" description="Disordered" evidence="6">
    <location>
        <begin position="119"/>
        <end position="148"/>
    </location>
</feature>
<dbReference type="Gene3D" id="1.10.287.370">
    <property type="match status" value="1"/>
</dbReference>
<keyword evidence="3" id="KW-0143">Chaperone</keyword>
<dbReference type="GO" id="GO:0051082">
    <property type="term" value="F:unfolded protein binding"/>
    <property type="evidence" value="ECO:0007669"/>
    <property type="project" value="InterPro"/>
</dbReference>
<comment type="function">
    <text evidence="4">Binds specifically to cytosolic chaperonin (c-CPN) and transfers target proteins to it. Binds to nascent polypeptide chain and promotes folding in an environment in which there are many competing pathways for nonnative proteins.</text>
</comment>
<comment type="subunit">
    <text evidence="2">Heterohexamer of two PFD-alpha type and four PFD-beta type subunits.</text>
</comment>
<evidence type="ECO:0000256" key="2">
    <source>
        <dbReference type="ARBA" id="ARBA00011695"/>
    </source>
</evidence>
<dbReference type="GO" id="GO:0016272">
    <property type="term" value="C:prefoldin complex"/>
    <property type="evidence" value="ECO:0007669"/>
    <property type="project" value="InterPro"/>
</dbReference>
<keyword evidence="8" id="KW-1185">Reference proteome</keyword>
<dbReference type="EMBL" id="LNIX01000002">
    <property type="protein sequence ID" value="OXA58941.1"/>
    <property type="molecule type" value="Genomic_DNA"/>
</dbReference>
<keyword evidence="5" id="KW-0175">Coiled coil</keyword>
<dbReference type="FunFam" id="1.10.287.370:FF:000002">
    <property type="entry name" value="Prefoldin subunit 2"/>
    <property type="match status" value="1"/>
</dbReference>
<dbReference type="PANTHER" id="PTHR13303">
    <property type="entry name" value="PREFOLDIN SUBUNIT 2"/>
    <property type="match status" value="1"/>
</dbReference>
<dbReference type="Pfam" id="PF01920">
    <property type="entry name" value="Prefoldin_2"/>
    <property type="match status" value="1"/>
</dbReference>
<evidence type="ECO:0000256" key="3">
    <source>
        <dbReference type="ARBA" id="ARBA00023186"/>
    </source>
</evidence>
<dbReference type="AlphaFoldDB" id="A0A226EQ43"/>
<dbReference type="InterPro" id="IPR002777">
    <property type="entry name" value="PFD_beta-like"/>
</dbReference>
<dbReference type="OrthoDB" id="29646at2759"/>
<dbReference type="CDD" id="cd23163">
    <property type="entry name" value="Prefoldin_2"/>
    <property type="match status" value="1"/>
</dbReference>
<evidence type="ECO:0000256" key="1">
    <source>
        <dbReference type="ARBA" id="ARBA00008045"/>
    </source>
</evidence>
<gene>
    <name evidence="7" type="ORF">Fcan01_05497</name>
</gene>
<dbReference type="SUPFAM" id="SSF46579">
    <property type="entry name" value="Prefoldin"/>
    <property type="match status" value="1"/>
</dbReference>
<evidence type="ECO:0000313" key="7">
    <source>
        <dbReference type="EMBL" id="OXA58941.1"/>
    </source>
</evidence>
<proteinExistence type="inferred from homology"/>
<protein>
    <submittedName>
        <fullName evidence="7">Prefoldin subunit 2</fullName>
    </submittedName>
</protein>